<dbReference type="SMART" id="SM00353">
    <property type="entry name" value="HLH"/>
    <property type="match status" value="1"/>
</dbReference>
<dbReference type="SUPFAM" id="SSF47459">
    <property type="entry name" value="HLH, helix-loop-helix DNA-binding domain"/>
    <property type="match status" value="1"/>
</dbReference>
<evidence type="ECO:0000256" key="2">
    <source>
        <dbReference type="ARBA" id="ARBA00023015"/>
    </source>
</evidence>
<evidence type="ECO:0000313" key="8">
    <source>
        <dbReference type="Proteomes" id="UP000005408"/>
    </source>
</evidence>
<dbReference type="GO" id="GO:0000978">
    <property type="term" value="F:RNA polymerase II cis-regulatory region sequence-specific DNA binding"/>
    <property type="evidence" value="ECO:0007669"/>
    <property type="project" value="TreeGrafter"/>
</dbReference>
<evidence type="ECO:0000256" key="4">
    <source>
        <dbReference type="ARBA" id="ARBA00023163"/>
    </source>
</evidence>
<organism evidence="7 8">
    <name type="scientific">Magallana gigas</name>
    <name type="common">Pacific oyster</name>
    <name type="synonym">Crassostrea gigas</name>
    <dbReference type="NCBI Taxonomy" id="29159"/>
    <lineage>
        <taxon>Eukaryota</taxon>
        <taxon>Metazoa</taxon>
        <taxon>Spiralia</taxon>
        <taxon>Lophotrochozoa</taxon>
        <taxon>Mollusca</taxon>
        <taxon>Bivalvia</taxon>
        <taxon>Autobranchia</taxon>
        <taxon>Pteriomorphia</taxon>
        <taxon>Ostreida</taxon>
        <taxon>Ostreoidea</taxon>
        <taxon>Ostreidae</taxon>
        <taxon>Magallana</taxon>
    </lineage>
</organism>
<reference evidence="7" key="1">
    <citation type="submission" date="2022-08" db="UniProtKB">
        <authorList>
            <consortium name="EnsemblMetazoa"/>
        </authorList>
    </citation>
    <scope>IDENTIFICATION</scope>
    <source>
        <strain evidence="7">05x7-T-G4-1.051#20</strain>
    </source>
</reference>
<keyword evidence="3" id="KW-0238">DNA-binding</keyword>
<dbReference type="GO" id="GO:0005634">
    <property type="term" value="C:nucleus"/>
    <property type="evidence" value="ECO:0007669"/>
    <property type="project" value="UniProtKB-SubCell"/>
</dbReference>
<evidence type="ECO:0000256" key="3">
    <source>
        <dbReference type="ARBA" id="ARBA00023125"/>
    </source>
</evidence>
<name>A0A8W8P121_MAGGI</name>
<proteinExistence type="predicted"/>
<evidence type="ECO:0000313" key="7">
    <source>
        <dbReference type="EnsemblMetazoa" id="G8099.12:cds"/>
    </source>
</evidence>
<dbReference type="PANTHER" id="PTHR11793">
    <property type="entry name" value="BASIC HELIX-LOOP-HELIX TRANSCRIPTION FACTOR"/>
    <property type="match status" value="1"/>
</dbReference>
<dbReference type="Proteomes" id="UP000005408">
    <property type="component" value="Unassembled WGS sequence"/>
</dbReference>
<keyword evidence="8" id="KW-1185">Reference proteome</keyword>
<dbReference type="GO" id="GO:0000981">
    <property type="term" value="F:DNA-binding transcription factor activity, RNA polymerase II-specific"/>
    <property type="evidence" value="ECO:0007669"/>
    <property type="project" value="TreeGrafter"/>
</dbReference>
<dbReference type="InterPro" id="IPR036638">
    <property type="entry name" value="HLH_DNA-bd_sf"/>
</dbReference>
<dbReference type="Gene3D" id="4.10.280.10">
    <property type="entry name" value="Helix-loop-helix DNA-binding domain"/>
    <property type="match status" value="1"/>
</dbReference>
<keyword evidence="5" id="KW-0539">Nucleus</keyword>
<dbReference type="GO" id="GO:0005667">
    <property type="term" value="C:transcription regulator complex"/>
    <property type="evidence" value="ECO:0007669"/>
    <property type="project" value="TreeGrafter"/>
</dbReference>
<dbReference type="InterPro" id="IPR011598">
    <property type="entry name" value="bHLH_dom"/>
</dbReference>
<keyword evidence="4" id="KW-0804">Transcription</keyword>
<keyword evidence="2" id="KW-0805">Transcription regulation</keyword>
<feature type="domain" description="BHLH" evidence="6">
    <location>
        <begin position="45"/>
        <end position="98"/>
    </location>
</feature>
<protein>
    <recommendedName>
        <fullName evidence="6">BHLH domain-containing protein</fullName>
    </recommendedName>
</protein>
<dbReference type="PANTHER" id="PTHR11793:SF13">
    <property type="entry name" value="PROTEIN DAUGHTERLESS"/>
    <property type="match status" value="1"/>
</dbReference>
<accession>A0A8W8P121</accession>
<dbReference type="GO" id="GO:0000785">
    <property type="term" value="C:chromatin"/>
    <property type="evidence" value="ECO:0007669"/>
    <property type="project" value="TreeGrafter"/>
</dbReference>
<dbReference type="Pfam" id="PF00010">
    <property type="entry name" value="HLH"/>
    <property type="match status" value="1"/>
</dbReference>
<evidence type="ECO:0000256" key="5">
    <source>
        <dbReference type="ARBA" id="ARBA00023242"/>
    </source>
</evidence>
<dbReference type="EnsemblMetazoa" id="G8099.12">
    <property type="protein sequence ID" value="G8099.12:cds"/>
    <property type="gene ID" value="G8099"/>
</dbReference>
<comment type="subcellular location">
    <subcellularLocation>
        <location evidence="1">Nucleus</location>
    </subcellularLocation>
</comment>
<sequence length="172" mass="19370">MALLTPSPLLPWRRRKRNQLIIKGRLLRGQKNKSRVLNTSLLGSRLMLVCYGFCRIRVRDINDAFKELGQMVALHSGTSQPLTKLMILQHAVNVITSLEHQVRERNLNPKAACLKRREEEKTEELPGGRGGMTADDLAAQQAALSGKVRNLLLPYSSAQYGQQEDGDMEDFC</sequence>
<dbReference type="PROSITE" id="PS50888">
    <property type="entry name" value="BHLH"/>
    <property type="match status" value="1"/>
</dbReference>
<evidence type="ECO:0000259" key="6">
    <source>
        <dbReference type="PROSITE" id="PS50888"/>
    </source>
</evidence>
<dbReference type="GO" id="GO:0046983">
    <property type="term" value="F:protein dimerization activity"/>
    <property type="evidence" value="ECO:0007669"/>
    <property type="project" value="InterPro"/>
</dbReference>
<dbReference type="InterPro" id="IPR051098">
    <property type="entry name" value="NeuroDiff_E-box_TFs"/>
</dbReference>
<dbReference type="AlphaFoldDB" id="A0A8W8P121"/>
<evidence type="ECO:0000256" key="1">
    <source>
        <dbReference type="ARBA" id="ARBA00004123"/>
    </source>
</evidence>